<evidence type="ECO:0000313" key="4">
    <source>
        <dbReference type="EMBL" id="KAK1941693.1"/>
    </source>
</evidence>
<dbReference type="InterPro" id="IPR001202">
    <property type="entry name" value="WW_dom"/>
</dbReference>
<dbReference type="InterPro" id="IPR036020">
    <property type="entry name" value="WW_dom_sf"/>
</dbReference>
<dbReference type="SMART" id="SM00456">
    <property type="entry name" value="WW"/>
    <property type="match status" value="1"/>
</dbReference>
<dbReference type="PROSITE" id="PS01159">
    <property type="entry name" value="WW_DOMAIN_1"/>
    <property type="match status" value="1"/>
</dbReference>
<feature type="region of interest" description="Disordered" evidence="1">
    <location>
        <begin position="386"/>
        <end position="415"/>
    </location>
</feature>
<organism evidence="4 5">
    <name type="scientific">Phytophthora citrophthora</name>
    <dbReference type="NCBI Taxonomy" id="4793"/>
    <lineage>
        <taxon>Eukaryota</taxon>
        <taxon>Sar</taxon>
        <taxon>Stramenopiles</taxon>
        <taxon>Oomycota</taxon>
        <taxon>Peronosporomycetes</taxon>
        <taxon>Peronosporales</taxon>
        <taxon>Peronosporaceae</taxon>
        <taxon>Phytophthora</taxon>
    </lineage>
</organism>
<evidence type="ECO:0000256" key="1">
    <source>
        <dbReference type="SAM" id="MobiDB-lite"/>
    </source>
</evidence>
<feature type="region of interest" description="Disordered" evidence="1">
    <location>
        <begin position="612"/>
        <end position="643"/>
    </location>
</feature>
<dbReference type="EMBL" id="JASMQC010000011">
    <property type="protein sequence ID" value="KAK1941693.1"/>
    <property type="molecule type" value="Genomic_DNA"/>
</dbReference>
<dbReference type="CDD" id="cd00201">
    <property type="entry name" value="WW"/>
    <property type="match status" value="1"/>
</dbReference>
<dbReference type="Pfam" id="PF00397">
    <property type="entry name" value="WW"/>
    <property type="match status" value="1"/>
</dbReference>
<feature type="compositionally biased region" description="Basic and acidic residues" evidence="1">
    <location>
        <begin position="628"/>
        <end position="643"/>
    </location>
</feature>
<dbReference type="Proteomes" id="UP001259832">
    <property type="component" value="Unassembled WGS sequence"/>
</dbReference>
<accession>A0AAD9LLU0</accession>
<feature type="domain" description="WW" evidence="3">
    <location>
        <begin position="587"/>
        <end position="615"/>
    </location>
</feature>
<dbReference type="SUPFAM" id="SSF51045">
    <property type="entry name" value="WW domain"/>
    <property type="match status" value="1"/>
</dbReference>
<keyword evidence="2" id="KW-0812">Transmembrane</keyword>
<keyword evidence="5" id="KW-1185">Reference proteome</keyword>
<comment type="caution">
    <text evidence="4">The sequence shown here is derived from an EMBL/GenBank/DDBJ whole genome shotgun (WGS) entry which is preliminary data.</text>
</comment>
<reference evidence="4" key="1">
    <citation type="submission" date="2023-08" db="EMBL/GenBank/DDBJ databases">
        <title>Reference Genome Resource for the Citrus Pathogen Phytophthora citrophthora.</title>
        <authorList>
            <person name="Moller H."/>
            <person name="Coetzee B."/>
            <person name="Rose L.J."/>
            <person name="Van Niekerk J.M."/>
        </authorList>
    </citation>
    <scope>NUCLEOTIDE SEQUENCE</scope>
    <source>
        <strain evidence="4">STE-U-9442</strain>
    </source>
</reference>
<evidence type="ECO:0000259" key="3">
    <source>
        <dbReference type="PROSITE" id="PS50020"/>
    </source>
</evidence>
<name>A0AAD9LLU0_9STRA</name>
<evidence type="ECO:0000256" key="2">
    <source>
        <dbReference type="SAM" id="Phobius"/>
    </source>
</evidence>
<gene>
    <name evidence="4" type="ORF">P3T76_006757</name>
</gene>
<proteinExistence type="predicted"/>
<sequence>MNCRMEKHNFKRLYALVLAYVGSVLWSLVKHIQGGVGLVWHYVDVVAKRPLVLKLKMCIERTSRRPWFKKCRNALGHCAAFIVGSTYVDERVEFTARMLVKNDAYRDRLLVPEIEDLVALCDALRFTLPQRKAYFQCFLHVDFMRRSSVSRAELLRYCSLRSTALTSFLLPNAEEATHRETARNRWDIIQLMAACFSLCTTETAELVRLAVVEAIRLPEYAGDEDGKERSTSDEIGEEKLELMLDKQMIRVKPLVPNICQQIDQCLSFFIGVLDPVEQGLQTLLSALYKSELDNEQPPHASFQEIHGVTTIFDVARLFPVLIFPCIWAQRVLRKRIIGVKTWQCLERRRKQLQPYLPTGSLHLSVADIVASAQVQLQQKTNRDYHILTPTSDNSSARLRGNFSSRSDDSGSSRRSTSCRVVPSVYVSLNIVNIAGVVLILYASELAQSDADTSSHMYEELSNLRLTFDQCSTADEAWRVAANHALASVHIQCLLDTSTPTIEELQEEFEQVTNKIFAGKLSVEMSEKIRQRLVKVYGYHFAHSLLSRSNVKEHNHTSKTPSDERRATQRYAKALGGDRLAEDKSIYWKEFQDPVAKRAFYYNVRTGESRWEKPVNFVSKKAKRRRKMKTTETKPEPRSPAGDK</sequence>
<keyword evidence="2" id="KW-1133">Transmembrane helix</keyword>
<keyword evidence="2" id="KW-0472">Membrane</keyword>
<protein>
    <recommendedName>
        <fullName evidence="3">WW domain-containing protein</fullName>
    </recommendedName>
</protein>
<evidence type="ECO:0000313" key="5">
    <source>
        <dbReference type="Proteomes" id="UP001259832"/>
    </source>
</evidence>
<dbReference type="PROSITE" id="PS50020">
    <property type="entry name" value="WW_DOMAIN_2"/>
    <property type="match status" value="1"/>
</dbReference>
<dbReference type="AlphaFoldDB" id="A0AAD9LLU0"/>
<dbReference type="Gene3D" id="2.20.70.10">
    <property type="match status" value="1"/>
</dbReference>
<feature type="transmembrane region" description="Helical" evidence="2">
    <location>
        <begin position="12"/>
        <end position="29"/>
    </location>
</feature>